<dbReference type="GO" id="GO:1901135">
    <property type="term" value="P:carbohydrate derivative metabolic process"/>
    <property type="evidence" value="ECO:0007669"/>
    <property type="project" value="UniProtKB-ARBA"/>
</dbReference>
<gene>
    <name evidence="5" type="ordered locus">Apre_0148</name>
</gene>
<keyword evidence="1 3" id="KW-0378">Hydrolase</keyword>
<dbReference type="EMBL" id="CP001708">
    <property type="protein sequence ID" value="ACV28200.1"/>
    <property type="molecule type" value="Genomic_DNA"/>
</dbReference>
<dbReference type="PANTHER" id="PTHR13170">
    <property type="entry name" value="O-GLCNACASE"/>
    <property type="match status" value="1"/>
</dbReference>
<comment type="similarity">
    <text evidence="3">Belongs to the glycosyl hydrolase 84 family.</text>
</comment>
<evidence type="ECO:0000256" key="3">
    <source>
        <dbReference type="PROSITE-ProRule" id="PRU01353"/>
    </source>
</evidence>
<sequence length="431" mass="51112">MLEKRGLIEGFYGIPRSFEERMSMIGFLSDIDMNQYVYAPKDDPYHNVKWREPYPDEKLAEISELASLSKNKGVDFVWAIHPGQNLIDFNLYEEEIDKLFTKYDSLHKAGVTSFALCMDDIDRDLAYEQREFHLRLVKDILKKLKSYENEKLLFVHPWYNSAWIDEKGEEYFKLFRNLDNLEIMWTGYDVVVPITKTSQERFTEISQKEANIWFNWPVNDYLRDRIFMEIFEFYDSSEINYKSILTNPMNQAELSKISIYQIGEFAKDPAGFVPIESFKRALGYIDEKVASELFIIADSFFASGVYDRFEDKKYREDYEIGLAYRQKDFEKVKSLIDKKLVAIDSYFKNRTNDKLYMEVKPFFTSLSYLLAAVKAAIDKDFKKASSLYEKCGECKVKIYKEFSLDTIEYRKVKTSRVLMKIYEELMEEVEK</sequence>
<dbReference type="CAZy" id="GH84">
    <property type="family name" value="Glycoside Hydrolase Family 84"/>
</dbReference>
<dbReference type="KEGG" id="apr:Apre_0148"/>
<dbReference type="InterPro" id="IPR011496">
    <property type="entry name" value="O-GlcNAcase_cat"/>
</dbReference>
<evidence type="ECO:0000256" key="1">
    <source>
        <dbReference type="ARBA" id="ARBA00022801"/>
    </source>
</evidence>
<feature type="active site" description="Proton donor" evidence="3">
    <location>
        <position position="120"/>
    </location>
</feature>
<dbReference type="GO" id="GO:0015929">
    <property type="term" value="F:hexosaminidase activity"/>
    <property type="evidence" value="ECO:0007669"/>
    <property type="project" value="UniProtKB-ARBA"/>
</dbReference>
<proteinExistence type="inferred from homology"/>
<keyword evidence="2 3" id="KW-0326">Glycosidase</keyword>
<evidence type="ECO:0000313" key="5">
    <source>
        <dbReference type="EMBL" id="ACV28200.1"/>
    </source>
</evidence>
<reference evidence="5 6" key="1">
    <citation type="journal article" date="2009" name="Stand. Genomic Sci.">
        <title>Complete genome sequence of Anaerococcus prevotii type strain (PC1).</title>
        <authorList>
            <person name="Labutti K."/>
            <person name="Pukall R."/>
            <person name="Steenblock K."/>
            <person name="Glavina Del Rio T."/>
            <person name="Tice H."/>
            <person name="Copeland A."/>
            <person name="Cheng J.F."/>
            <person name="Lucas S."/>
            <person name="Chen F."/>
            <person name="Nolan M."/>
            <person name="Bruce D."/>
            <person name="Goodwin L."/>
            <person name="Pitluck S."/>
            <person name="Ivanova N."/>
            <person name="Mavromatis K."/>
            <person name="Ovchinnikova G."/>
            <person name="Pati A."/>
            <person name="Chen A."/>
            <person name="Palaniappan K."/>
            <person name="Land M."/>
            <person name="Hauser L."/>
            <person name="Chang Y.J."/>
            <person name="Jeffries C.D."/>
            <person name="Chain P."/>
            <person name="Saunders E."/>
            <person name="Brettin T."/>
            <person name="Detter J.C."/>
            <person name="Han C."/>
            <person name="Goker M."/>
            <person name="Bristow J."/>
            <person name="Eisen J.A."/>
            <person name="Markowitz V."/>
            <person name="Hugenholtz P."/>
            <person name="Kyrpides N.C."/>
            <person name="Klenk H.P."/>
            <person name="Lapidus A."/>
        </authorList>
    </citation>
    <scope>NUCLEOTIDE SEQUENCE [LARGE SCALE GENOMIC DNA]</scope>
    <source>
        <strain evidence="6">ATCC 9321 / DSM 20548 / JCM 6508 / NCTC 11806 / PC1</strain>
    </source>
</reference>
<evidence type="ECO:0000256" key="2">
    <source>
        <dbReference type="ARBA" id="ARBA00023295"/>
    </source>
</evidence>
<dbReference type="InterPro" id="IPR051822">
    <property type="entry name" value="Glycosyl_Hydrolase_84"/>
</dbReference>
<dbReference type="AlphaFoldDB" id="C7RFD9"/>
<dbReference type="RefSeq" id="WP_012803619.1">
    <property type="nucleotide sequence ID" value="NC_013171.1"/>
</dbReference>
<dbReference type="PROSITE" id="PS52009">
    <property type="entry name" value="GH84"/>
    <property type="match status" value="1"/>
</dbReference>
<dbReference type="Proteomes" id="UP000002294">
    <property type="component" value="Chromosome"/>
</dbReference>
<evidence type="ECO:0000259" key="4">
    <source>
        <dbReference type="PROSITE" id="PS52009"/>
    </source>
</evidence>
<dbReference type="OrthoDB" id="9760892at2"/>
<organism evidence="5 6">
    <name type="scientific">Anaerococcus prevotii (strain ATCC 9321 / DSM 20548 / JCM 6508 / NCTC 11806 / PC1)</name>
    <name type="common">Peptostreptococcus prevotii</name>
    <name type="synonym">Peptococcus prevotii</name>
    <dbReference type="NCBI Taxonomy" id="525919"/>
    <lineage>
        <taxon>Bacteria</taxon>
        <taxon>Bacillati</taxon>
        <taxon>Bacillota</taxon>
        <taxon>Tissierellia</taxon>
        <taxon>Tissierellales</taxon>
        <taxon>Peptoniphilaceae</taxon>
        <taxon>Anaerococcus</taxon>
    </lineage>
</organism>
<dbReference type="InterPro" id="IPR017853">
    <property type="entry name" value="GH"/>
</dbReference>
<dbReference type="Gene3D" id="3.20.20.80">
    <property type="entry name" value="Glycosidases"/>
    <property type="match status" value="1"/>
</dbReference>
<dbReference type="Pfam" id="PF07555">
    <property type="entry name" value="NAGidase"/>
    <property type="match status" value="1"/>
</dbReference>
<dbReference type="PANTHER" id="PTHR13170:SF16">
    <property type="entry name" value="PROTEIN O-GLCNACASE"/>
    <property type="match status" value="1"/>
</dbReference>
<evidence type="ECO:0000313" key="6">
    <source>
        <dbReference type="Proteomes" id="UP000002294"/>
    </source>
</evidence>
<dbReference type="HOGENOM" id="CLU_001501_5_1_9"/>
<name>C7RFD9_ANAPD</name>
<keyword evidence="6" id="KW-1185">Reference proteome</keyword>
<feature type="domain" description="GH84" evidence="4">
    <location>
        <begin position="3"/>
        <end position="270"/>
    </location>
</feature>
<dbReference type="eggNOG" id="COG3525">
    <property type="taxonomic scope" value="Bacteria"/>
</dbReference>
<accession>C7RFD9</accession>
<dbReference type="SUPFAM" id="SSF51445">
    <property type="entry name" value="(Trans)glycosidases"/>
    <property type="match status" value="1"/>
</dbReference>
<protein>
    <submittedName>
        <fullName evidence="5">Hyaluronidase</fullName>
    </submittedName>
</protein>
<dbReference type="STRING" id="525919.Apre_0148"/>